<dbReference type="EMBL" id="JACJVP010000043">
    <property type="protein sequence ID" value="MBB6674035.1"/>
    <property type="molecule type" value="Genomic_DNA"/>
</dbReference>
<comment type="caution">
    <text evidence="11">The sequence shown here is derived from an EMBL/GenBank/DDBJ whole genome shotgun (WGS) entry which is preliminary data.</text>
</comment>
<dbReference type="Gene3D" id="3.20.20.80">
    <property type="entry name" value="Glycosidases"/>
    <property type="match status" value="1"/>
</dbReference>
<evidence type="ECO:0000313" key="12">
    <source>
        <dbReference type="Proteomes" id="UP000547209"/>
    </source>
</evidence>
<feature type="domain" description="Glycoside hydrolase family 2 immunoglobulin-like beta-sandwich" evidence="8">
    <location>
        <begin position="9"/>
        <end position="112"/>
    </location>
</feature>
<accession>A0A7X0VHD6</accession>
<proteinExistence type="inferred from homology"/>
<dbReference type="Proteomes" id="UP000547209">
    <property type="component" value="Unassembled WGS sequence"/>
</dbReference>
<dbReference type="GO" id="GO:0004567">
    <property type="term" value="F:beta-mannosidase activity"/>
    <property type="evidence" value="ECO:0007669"/>
    <property type="project" value="TreeGrafter"/>
</dbReference>
<evidence type="ECO:0000259" key="10">
    <source>
        <dbReference type="Pfam" id="PF17786"/>
    </source>
</evidence>
<dbReference type="InterPro" id="IPR041625">
    <property type="entry name" value="Beta-mannosidase_Ig"/>
</dbReference>
<dbReference type="Gene3D" id="2.60.40.10">
    <property type="entry name" value="Immunoglobulins"/>
    <property type="match status" value="3"/>
</dbReference>
<gene>
    <name evidence="11" type="ORF">H7C19_25475</name>
</gene>
<dbReference type="InterPro" id="IPR017853">
    <property type="entry name" value="GH"/>
</dbReference>
<sequence>MSAQPEGAISNVFVRTVSFDAGRADLRWETETKGALEGSRMQVQMYDAAGGLVGEDIVPIEGERAGGDLVLNEPRLWWPAGYGEAHLYTFRCTLLNSNGEACDQRNEEIGIRTAEIEQLPDAQGRSFTIVINGKRIFAKGGNWVPADPFPSSVTKDRYEQLLRTVVDGHMNMLRVWGGGTYELPDFWAACNRLGIMVSLDFMMACAQYPEQEDWFAEEMRVEIESAVKELRNHPSLVFWCGDNELAMNNNAEDDYWGKTICAEVTEPLCAKLDPSRPFLPTSPYGGRPFNSQDEGDCHYSAWYDVDFIMSDMTDYRERISQGRGRFLSESAVPGSPPLSSVLKMMTIDDVADESAGIWEFRTKDNPYNGVDELTHFRMLEKTANRLFGDSPDPIAKLKKMEYVQYEFERLQGEHYRRRKYETSGLLFWMYNDCWPASGWSMVDYFGLPKAGYFGAKKAFRPLMISLEDREQEIDIWMVNDTLERYSGEIVVRSAKTDGQELFVSRFEVNVPENSATRAGTLNKKKVGLVTGAADVVVQASWYPAERNGLHEGLEADRAFYFDVMPCELQYPKAALHVSFLPNDDYSGAIEIRTDVFARVVTIEDELLVEDNYFDMMPGEIRKISYKTKPGVPWRQIPVVTCWNGK</sequence>
<dbReference type="InterPro" id="IPR041447">
    <property type="entry name" value="Mannosidase_ig"/>
</dbReference>
<dbReference type="PANTHER" id="PTHR43730:SF1">
    <property type="entry name" value="BETA-MANNOSIDASE"/>
    <property type="match status" value="1"/>
</dbReference>
<keyword evidence="4" id="KW-0378">Hydrolase</keyword>
<dbReference type="GO" id="GO:0005975">
    <property type="term" value="P:carbohydrate metabolic process"/>
    <property type="evidence" value="ECO:0007669"/>
    <property type="project" value="InterPro"/>
</dbReference>
<evidence type="ECO:0000256" key="4">
    <source>
        <dbReference type="ARBA" id="ARBA00023295"/>
    </source>
</evidence>
<name>A0A7X0VHD6_9BACL</name>
<evidence type="ECO:0000256" key="1">
    <source>
        <dbReference type="ARBA" id="ARBA00004613"/>
    </source>
</evidence>
<dbReference type="AlphaFoldDB" id="A0A7X0VHD6"/>
<reference evidence="11 12" key="1">
    <citation type="submission" date="2020-08" db="EMBL/GenBank/DDBJ databases">
        <title>Cohnella phylogeny.</title>
        <authorList>
            <person name="Dunlap C."/>
        </authorList>
    </citation>
    <scope>NUCLEOTIDE SEQUENCE [LARGE SCALE GENOMIC DNA]</scope>
    <source>
        <strain evidence="11 12">DSM 28246</strain>
    </source>
</reference>
<evidence type="ECO:0000313" key="11">
    <source>
        <dbReference type="EMBL" id="MBB6674035.1"/>
    </source>
</evidence>
<dbReference type="GO" id="GO:0006516">
    <property type="term" value="P:glycoprotein catabolic process"/>
    <property type="evidence" value="ECO:0007669"/>
    <property type="project" value="TreeGrafter"/>
</dbReference>
<organism evidence="11 12">
    <name type="scientific">Cohnella nanjingensis</name>
    <dbReference type="NCBI Taxonomy" id="1387779"/>
    <lineage>
        <taxon>Bacteria</taxon>
        <taxon>Bacillati</taxon>
        <taxon>Bacillota</taxon>
        <taxon>Bacilli</taxon>
        <taxon>Bacillales</taxon>
        <taxon>Paenibacillaceae</taxon>
        <taxon>Cohnella</taxon>
    </lineage>
</organism>
<dbReference type="PANTHER" id="PTHR43730">
    <property type="entry name" value="BETA-MANNOSIDASE"/>
    <property type="match status" value="1"/>
</dbReference>
<dbReference type="RefSeq" id="WP_185671897.1">
    <property type="nucleotide sequence ID" value="NZ_JACJVP010000043.1"/>
</dbReference>
<dbReference type="SUPFAM" id="SSF51445">
    <property type="entry name" value="(Trans)glycosidases"/>
    <property type="match status" value="1"/>
</dbReference>
<keyword evidence="12" id="KW-1185">Reference proteome</keyword>
<dbReference type="InterPro" id="IPR050887">
    <property type="entry name" value="Beta-mannosidase_GH2"/>
</dbReference>
<dbReference type="Pfam" id="PF17753">
    <property type="entry name" value="Ig_mannosidase"/>
    <property type="match status" value="1"/>
</dbReference>
<dbReference type="InterPro" id="IPR013783">
    <property type="entry name" value="Ig-like_fold"/>
</dbReference>
<dbReference type="GO" id="GO:0005576">
    <property type="term" value="C:extracellular region"/>
    <property type="evidence" value="ECO:0007669"/>
    <property type="project" value="UniProtKB-SubCell"/>
</dbReference>
<dbReference type="Pfam" id="PF17786">
    <property type="entry name" value="Mannosidase_ig"/>
    <property type="match status" value="1"/>
</dbReference>
<protein>
    <recommendedName>
        <fullName evidence="6">Beta-mannosidase B</fullName>
    </recommendedName>
    <alternativeName>
        <fullName evidence="7">Mannanase B</fullName>
    </alternativeName>
</protein>
<comment type="subcellular location">
    <subcellularLocation>
        <location evidence="1">Secreted</location>
    </subcellularLocation>
</comment>
<evidence type="ECO:0000256" key="2">
    <source>
        <dbReference type="ARBA" id="ARBA00011738"/>
    </source>
</evidence>
<evidence type="ECO:0000256" key="7">
    <source>
        <dbReference type="ARBA" id="ARBA00041614"/>
    </source>
</evidence>
<feature type="domain" description="Mannosidase Ig/CBM-like" evidence="10">
    <location>
        <begin position="472"/>
        <end position="542"/>
    </location>
</feature>
<evidence type="ECO:0000256" key="6">
    <source>
        <dbReference type="ARBA" id="ARBA00041069"/>
    </source>
</evidence>
<feature type="domain" description="Beta-mannosidase Ig-fold" evidence="9">
    <location>
        <begin position="584"/>
        <end position="627"/>
    </location>
</feature>
<dbReference type="InterPro" id="IPR006102">
    <property type="entry name" value="Ig-like_GH2"/>
</dbReference>
<evidence type="ECO:0000259" key="8">
    <source>
        <dbReference type="Pfam" id="PF00703"/>
    </source>
</evidence>
<keyword evidence="4" id="KW-0326">Glycosidase</keyword>
<keyword evidence="3" id="KW-0964">Secreted</keyword>
<evidence type="ECO:0000256" key="5">
    <source>
        <dbReference type="ARBA" id="ARBA00038429"/>
    </source>
</evidence>
<evidence type="ECO:0000256" key="3">
    <source>
        <dbReference type="ARBA" id="ARBA00022525"/>
    </source>
</evidence>
<comment type="similarity">
    <text evidence="5">Belongs to the glycosyl hydrolase 2 family. Beta-mannosidase B subfamily.</text>
</comment>
<comment type="subunit">
    <text evidence="2">Homodimer.</text>
</comment>
<dbReference type="SUPFAM" id="SSF49303">
    <property type="entry name" value="beta-Galactosidase/glucuronidase domain"/>
    <property type="match status" value="2"/>
</dbReference>
<evidence type="ECO:0000259" key="9">
    <source>
        <dbReference type="Pfam" id="PF17753"/>
    </source>
</evidence>
<dbReference type="InterPro" id="IPR036156">
    <property type="entry name" value="Beta-gal/glucu_dom_sf"/>
</dbReference>
<dbReference type="Pfam" id="PF00703">
    <property type="entry name" value="Glyco_hydro_2"/>
    <property type="match status" value="1"/>
</dbReference>